<proteinExistence type="predicted"/>
<sequence length="132" mass="13487">MSAIDVSDPKTIAFLSEALSAAGVDGLEISGAIGQLRIVVADGEAHAAQSAKASSKPAVIKAPMAGVFQVQDCASAELPYPVIPADVLGVLRVGHVLVPVRSELSGVLTRLLIEPGTLVGFGEALFEIEPQS</sequence>
<dbReference type="SUPFAM" id="SSF51230">
    <property type="entry name" value="Single hybrid motif"/>
    <property type="match status" value="1"/>
</dbReference>
<dbReference type="InterPro" id="IPR011053">
    <property type="entry name" value="Single_hybrid_motif"/>
</dbReference>
<dbReference type="AlphaFoldDB" id="A0A7W6LKS9"/>
<dbReference type="EMBL" id="JACIEC010000013">
    <property type="protein sequence ID" value="MBB4145907.1"/>
    <property type="molecule type" value="Genomic_DNA"/>
</dbReference>
<organism evidence="1 2">
    <name type="scientific">Rhizobium rhizoryzae</name>
    <dbReference type="NCBI Taxonomy" id="451876"/>
    <lineage>
        <taxon>Bacteria</taxon>
        <taxon>Pseudomonadati</taxon>
        <taxon>Pseudomonadota</taxon>
        <taxon>Alphaproteobacteria</taxon>
        <taxon>Hyphomicrobiales</taxon>
        <taxon>Rhizobiaceae</taxon>
        <taxon>Rhizobium/Agrobacterium group</taxon>
        <taxon>Rhizobium</taxon>
    </lineage>
</organism>
<comment type="caution">
    <text evidence="1">The sequence shown here is derived from an EMBL/GenBank/DDBJ whole genome shotgun (WGS) entry which is preliminary data.</text>
</comment>
<accession>A0A7W6LKS9</accession>
<reference evidence="1 2" key="1">
    <citation type="submission" date="2020-08" db="EMBL/GenBank/DDBJ databases">
        <title>Genomic Encyclopedia of Type Strains, Phase IV (KMG-IV): sequencing the most valuable type-strain genomes for metagenomic binning, comparative biology and taxonomic classification.</title>
        <authorList>
            <person name="Goeker M."/>
        </authorList>
    </citation>
    <scope>NUCLEOTIDE SEQUENCE [LARGE SCALE GENOMIC DNA]</scope>
    <source>
        <strain evidence="1 2">DSM 29514</strain>
    </source>
</reference>
<name>A0A7W6LKS9_9HYPH</name>
<evidence type="ECO:0000313" key="1">
    <source>
        <dbReference type="EMBL" id="MBB4145907.1"/>
    </source>
</evidence>
<dbReference type="RefSeq" id="WP_165137414.1">
    <property type="nucleotide sequence ID" value="NZ_CP049251.1"/>
</dbReference>
<keyword evidence="2" id="KW-1185">Reference proteome</keyword>
<protein>
    <submittedName>
        <fullName evidence="1">Biotin carboxyl carrier protein</fullName>
    </submittedName>
</protein>
<evidence type="ECO:0000313" key="2">
    <source>
        <dbReference type="Proteomes" id="UP000519897"/>
    </source>
</evidence>
<gene>
    <name evidence="1" type="ORF">GGQ72_004473</name>
</gene>
<dbReference type="Proteomes" id="UP000519897">
    <property type="component" value="Unassembled WGS sequence"/>
</dbReference>
<dbReference type="Gene3D" id="2.40.50.100">
    <property type="match status" value="1"/>
</dbReference>